<dbReference type="InterPro" id="IPR002938">
    <property type="entry name" value="FAD-bd"/>
</dbReference>
<accession>A0ABU1FPK6</accession>
<organism evidence="4 5">
    <name type="scientific">Nesterenkonia flava</name>
    <dbReference type="NCBI Taxonomy" id="469799"/>
    <lineage>
        <taxon>Bacteria</taxon>
        <taxon>Bacillati</taxon>
        <taxon>Actinomycetota</taxon>
        <taxon>Actinomycetes</taxon>
        <taxon>Micrococcales</taxon>
        <taxon>Micrococcaceae</taxon>
        <taxon>Nesterenkonia</taxon>
    </lineage>
</organism>
<sequence>MHTYSTQVGIIGGGPAGLLLSHLLHLSGVESVVCEARDEETIATTHRAGILEQASVELLRTAGLSHAVEANSHEHRGVYLRFSGRSHHLDFTELVGATVSLYAQNQLFTDLAEQRRRDGGTVLYETTVSDVQGLQETRPVIHARTVNGEEVRVECDFVIGADGSRSVARTLMPAAAEHRHSYPYAWFGFLVEAPPSADELIYTHSPQGFALVSQRSDTVQRMYFQCDPSENADEWSEDRIWSEMHARLAGDDDFALKTGPIISTTVLPFRSYVREPLRHGRLFLAGDAAHTVPPTGAKGLNLALHDAKILHEGLESFYRGGGSQGLESYSERALRRMWRVQSFSYWLTTLMHNPPGQDEFSNRRAAAELEAITSMGSGRRYLAESYTGWPHETW</sequence>
<comment type="caution">
    <text evidence="4">The sequence shown here is derived from an EMBL/GenBank/DDBJ whole genome shotgun (WGS) entry which is preliminary data.</text>
</comment>
<protein>
    <submittedName>
        <fullName evidence="4">4-hydroxybenzoate 3-monooxygenase</fullName>
    </submittedName>
</protein>
<keyword evidence="1" id="KW-0285">Flavoprotein</keyword>
<name>A0ABU1FPK6_9MICC</name>
<dbReference type="SUPFAM" id="SSF51905">
    <property type="entry name" value="FAD/NAD(P)-binding domain"/>
    <property type="match status" value="1"/>
</dbReference>
<evidence type="ECO:0000313" key="4">
    <source>
        <dbReference type="EMBL" id="MDR5710579.1"/>
    </source>
</evidence>
<proteinExistence type="predicted"/>
<dbReference type="Proteomes" id="UP001260872">
    <property type="component" value="Unassembled WGS sequence"/>
</dbReference>
<keyword evidence="5" id="KW-1185">Reference proteome</keyword>
<dbReference type="InterPro" id="IPR050641">
    <property type="entry name" value="RIFMO-like"/>
</dbReference>
<dbReference type="Gene3D" id="3.50.50.60">
    <property type="entry name" value="FAD/NAD(P)-binding domain"/>
    <property type="match status" value="1"/>
</dbReference>
<evidence type="ECO:0000256" key="2">
    <source>
        <dbReference type="ARBA" id="ARBA00022827"/>
    </source>
</evidence>
<dbReference type="Gene3D" id="3.30.9.10">
    <property type="entry name" value="D-Amino Acid Oxidase, subunit A, domain 2"/>
    <property type="match status" value="1"/>
</dbReference>
<dbReference type="NCBIfam" id="NF006091">
    <property type="entry name" value="PRK08243.1"/>
    <property type="match status" value="1"/>
</dbReference>
<reference evidence="5" key="1">
    <citation type="submission" date="2023-07" db="EMBL/GenBank/DDBJ databases">
        <title>Description of three actinobacteria isolated from air of manufacturing shop in a pharmaceutical factory.</title>
        <authorList>
            <person name="Zhang D.-F."/>
        </authorList>
    </citation>
    <scope>NUCLEOTIDE SEQUENCE [LARGE SCALE GENOMIC DNA]</scope>
    <source>
        <strain evidence="5">CCTCC AB 207010</strain>
    </source>
</reference>
<dbReference type="SUPFAM" id="SSF54373">
    <property type="entry name" value="FAD-linked reductases, C-terminal domain"/>
    <property type="match status" value="1"/>
</dbReference>
<dbReference type="RefSeq" id="WP_310535970.1">
    <property type="nucleotide sequence ID" value="NZ_BAAAOC010000008.1"/>
</dbReference>
<evidence type="ECO:0000259" key="3">
    <source>
        <dbReference type="Pfam" id="PF01494"/>
    </source>
</evidence>
<evidence type="ECO:0000313" key="5">
    <source>
        <dbReference type="Proteomes" id="UP001260872"/>
    </source>
</evidence>
<dbReference type="InterPro" id="IPR036188">
    <property type="entry name" value="FAD/NAD-bd_sf"/>
</dbReference>
<dbReference type="Pfam" id="PF01494">
    <property type="entry name" value="FAD_binding_3"/>
    <property type="match status" value="1"/>
</dbReference>
<keyword evidence="2" id="KW-0274">FAD</keyword>
<evidence type="ECO:0000256" key="1">
    <source>
        <dbReference type="ARBA" id="ARBA00022630"/>
    </source>
</evidence>
<dbReference type="EMBL" id="JAVKGT010000001">
    <property type="protein sequence ID" value="MDR5710579.1"/>
    <property type="molecule type" value="Genomic_DNA"/>
</dbReference>
<dbReference type="PANTHER" id="PTHR43004">
    <property type="entry name" value="TRK SYSTEM POTASSIUM UPTAKE PROTEIN"/>
    <property type="match status" value="1"/>
</dbReference>
<dbReference type="PANTHER" id="PTHR43004:SF3">
    <property type="entry name" value="P-HYDROXYBENZOATE HYDROXYLASE"/>
    <property type="match status" value="1"/>
</dbReference>
<feature type="domain" description="FAD-binding" evidence="3">
    <location>
        <begin position="6"/>
        <end position="343"/>
    </location>
</feature>
<gene>
    <name evidence="4" type="ORF">RH857_00280</name>
</gene>
<dbReference type="PRINTS" id="PR00420">
    <property type="entry name" value="RNGMNOXGNASE"/>
</dbReference>